<dbReference type="InterPro" id="IPR044996">
    <property type="entry name" value="COQ10-like"/>
</dbReference>
<accession>A0A8J2W578</accession>
<protein>
    <recommendedName>
        <fullName evidence="4">Coenzyme Q-binding protein COQ10 START domain-containing protein</fullName>
    </recommendedName>
</protein>
<comment type="function">
    <text evidence="3">Required for the function of coenzyme Q in the respiratory chain. May serve as a chaperone or may be involved in the transport of Q6 from its site of synthesis to the catalytic sites of the respiratory complexes.</text>
</comment>
<dbReference type="SUPFAM" id="SSF55961">
    <property type="entry name" value="Bet v1-like"/>
    <property type="match status" value="1"/>
</dbReference>
<dbReference type="Proteomes" id="UP000789390">
    <property type="component" value="Unassembled WGS sequence"/>
</dbReference>
<dbReference type="PANTHER" id="PTHR12901:SF10">
    <property type="entry name" value="COENZYME Q-BINDING PROTEIN COQ10, MITOCHONDRIAL"/>
    <property type="match status" value="1"/>
</dbReference>
<comment type="subunit">
    <text evidence="2">Interacts with coenzyme Q.</text>
</comment>
<name>A0A8J2W578_9CRUS</name>
<reference evidence="5" key="1">
    <citation type="submission" date="2021-11" db="EMBL/GenBank/DDBJ databases">
        <authorList>
            <person name="Schell T."/>
        </authorList>
    </citation>
    <scope>NUCLEOTIDE SEQUENCE</scope>
    <source>
        <strain evidence="5">M5</strain>
    </source>
</reference>
<feature type="domain" description="Coenzyme Q-binding protein COQ10 START" evidence="4">
    <location>
        <begin position="91"/>
        <end position="220"/>
    </location>
</feature>
<dbReference type="AlphaFoldDB" id="A0A8J2W578"/>
<evidence type="ECO:0000313" key="5">
    <source>
        <dbReference type="EMBL" id="CAH0105762.1"/>
    </source>
</evidence>
<proteinExistence type="inferred from homology"/>
<dbReference type="EMBL" id="CAKKLH010000201">
    <property type="protein sequence ID" value="CAH0105762.1"/>
    <property type="molecule type" value="Genomic_DNA"/>
</dbReference>
<organism evidence="5 6">
    <name type="scientific">Daphnia galeata</name>
    <dbReference type="NCBI Taxonomy" id="27404"/>
    <lineage>
        <taxon>Eukaryota</taxon>
        <taxon>Metazoa</taxon>
        <taxon>Ecdysozoa</taxon>
        <taxon>Arthropoda</taxon>
        <taxon>Crustacea</taxon>
        <taxon>Branchiopoda</taxon>
        <taxon>Diplostraca</taxon>
        <taxon>Cladocera</taxon>
        <taxon>Anomopoda</taxon>
        <taxon>Daphniidae</taxon>
        <taxon>Daphnia</taxon>
    </lineage>
</organism>
<dbReference type="Gene3D" id="3.30.530.20">
    <property type="match status" value="1"/>
</dbReference>
<evidence type="ECO:0000256" key="2">
    <source>
        <dbReference type="ARBA" id="ARBA00011814"/>
    </source>
</evidence>
<evidence type="ECO:0000259" key="4">
    <source>
        <dbReference type="Pfam" id="PF03364"/>
    </source>
</evidence>
<comment type="similarity">
    <text evidence="1">Belongs to the COQ10 family.</text>
</comment>
<dbReference type="GO" id="GO:0045333">
    <property type="term" value="P:cellular respiration"/>
    <property type="evidence" value="ECO:0007669"/>
    <property type="project" value="InterPro"/>
</dbReference>
<dbReference type="InterPro" id="IPR023393">
    <property type="entry name" value="START-like_dom_sf"/>
</dbReference>
<evidence type="ECO:0000256" key="1">
    <source>
        <dbReference type="ARBA" id="ARBA00006885"/>
    </source>
</evidence>
<keyword evidence="6" id="KW-1185">Reference proteome</keyword>
<sequence length="239" mass="27049">MTNSFFFTKLRTFGRFPRPGTDSIGSPRILIRNRCSSVLGTHHGTFLPQNSNHGSKAMQHSPTLVVSQRNFKLFGGLGNKRKDFSETKILGYSMEELFNIVAEVENYQHFIPYCTRSIVTSRASSKHFTADLTMGIPPLLEETCTALVTLTSPTLVKSVYVRGNLFNFMETIWKFSPGPNGDPKSCTFDFLMSFEFRSPLHTHLSQILFDKVVEKMVDAFSAEAKRRYGPDSTKTIKRL</sequence>
<comment type="caution">
    <text evidence="5">The sequence shown here is derived from an EMBL/GenBank/DDBJ whole genome shotgun (WGS) entry which is preliminary data.</text>
</comment>
<evidence type="ECO:0000256" key="3">
    <source>
        <dbReference type="ARBA" id="ARBA00024947"/>
    </source>
</evidence>
<evidence type="ECO:0000313" key="6">
    <source>
        <dbReference type="Proteomes" id="UP000789390"/>
    </source>
</evidence>
<dbReference type="OrthoDB" id="292693at2759"/>
<gene>
    <name evidence="5" type="ORF">DGAL_LOCUS8833</name>
</gene>
<dbReference type="GO" id="GO:0048039">
    <property type="term" value="F:ubiquinone binding"/>
    <property type="evidence" value="ECO:0007669"/>
    <property type="project" value="InterPro"/>
</dbReference>
<dbReference type="GO" id="GO:0005739">
    <property type="term" value="C:mitochondrion"/>
    <property type="evidence" value="ECO:0007669"/>
    <property type="project" value="TreeGrafter"/>
</dbReference>
<dbReference type="CDD" id="cd07813">
    <property type="entry name" value="COQ10p_like"/>
    <property type="match status" value="1"/>
</dbReference>
<dbReference type="Pfam" id="PF03364">
    <property type="entry name" value="Polyketide_cyc"/>
    <property type="match status" value="1"/>
</dbReference>
<dbReference type="InterPro" id="IPR005031">
    <property type="entry name" value="COQ10_START"/>
</dbReference>
<dbReference type="PANTHER" id="PTHR12901">
    <property type="entry name" value="SPERM PROTEIN HOMOLOG"/>
    <property type="match status" value="1"/>
</dbReference>